<dbReference type="EC" id="3.1.4.52" evidence="2"/>
<dbReference type="InterPro" id="IPR024744">
    <property type="entry name" value="CSS-motif_dom"/>
</dbReference>
<dbReference type="PROSITE" id="PS50883">
    <property type="entry name" value="EAL"/>
    <property type="match status" value="1"/>
</dbReference>
<evidence type="ECO:0000313" key="12">
    <source>
        <dbReference type="EMBL" id="KGF62078.1"/>
    </source>
</evidence>
<sequence>MSRFKVVATAVSCGVLGAVVAISLTSYASWSRAISDEQMLLQIFSERAMRNVEISLDQGRSAISSLDNWTGVRCSSDHIAFMQRVTINTRAIEEVRYRDGVTQCSSWGDSFSSGEDPEVDGALGGGFELALRAESHIKGVDPITLLRRGSYGVIINTGRLSDVILNQQLKLAIFYQGRMVSGLRIEDAAPWSDVISQGRQHDESNLYAVTQRNEWTAVVAEPMTSLGTSFNRELLRALPTSLIIGLLIGALVMTFMLRRRSPFAELQTAIRKREFVVHYQPIVALDSGDCVGAEALVRWIRPDGSMVAPDKFIPLAEDTGLILPITDQVIQGVVDDLESVLANNPSLHIAINLCADDIKTGRFIGVIESALHGGLIKNEQIWLEATERGFIDITSATGSLKKAQMLGFNIAIDDFGTGYSSLQHLQSLPVNVLKIDKAFVDTIGITSASSSVITHIIAMAKTLNLEIVAEGVETEAQAAYLKAQGVEYAQGWFYSKALPAGEFALFMQQKSAPFRPDCGGA</sequence>
<dbReference type="SUPFAM" id="SSF141868">
    <property type="entry name" value="EAL domain-like"/>
    <property type="match status" value="1"/>
</dbReference>
<feature type="transmembrane region" description="Helical" evidence="10">
    <location>
        <begin position="237"/>
        <end position="257"/>
    </location>
</feature>
<keyword evidence="4" id="KW-0973">c-di-GMP</keyword>
<dbReference type="InterPro" id="IPR001633">
    <property type="entry name" value="EAL_dom"/>
</dbReference>
<evidence type="ECO:0000256" key="4">
    <source>
        <dbReference type="ARBA" id="ARBA00022636"/>
    </source>
</evidence>
<dbReference type="PANTHER" id="PTHR33121">
    <property type="entry name" value="CYCLIC DI-GMP PHOSPHODIESTERASE PDEF"/>
    <property type="match status" value="1"/>
</dbReference>
<evidence type="ECO:0000256" key="8">
    <source>
        <dbReference type="ARBA" id="ARBA00023136"/>
    </source>
</evidence>
<comment type="subcellular location">
    <subcellularLocation>
        <location evidence="1">Cell membrane</location>
        <topology evidence="1">Multi-pass membrane protein</topology>
    </subcellularLocation>
</comment>
<feature type="domain" description="EAL" evidence="11">
    <location>
        <begin position="259"/>
        <end position="511"/>
    </location>
</feature>
<dbReference type="GO" id="GO:0005886">
    <property type="term" value="C:plasma membrane"/>
    <property type="evidence" value="ECO:0007669"/>
    <property type="project" value="UniProtKB-SubCell"/>
</dbReference>
<dbReference type="RefSeq" id="WP_037019365.1">
    <property type="nucleotide sequence ID" value="NZ_JRMB01000005.1"/>
</dbReference>
<proteinExistence type="predicted"/>
<dbReference type="SMART" id="SM00052">
    <property type="entry name" value="EAL"/>
    <property type="match status" value="1"/>
</dbReference>
<gene>
    <name evidence="12" type="ORF">LT42_25260</name>
</gene>
<organism evidence="12 13">
    <name type="scientific">Pseudomonas lutea</name>
    <dbReference type="NCBI Taxonomy" id="243924"/>
    <lineage>
        <taxon>Bacteria</taxon>
        <taxon>Pseudomonadati</taxon>
        <taxon>Pseudomonadota</taxon>
        <taxon>Gammaproteobacteria</taxon>
        <taxon>Pseudomonadales</taxon>
        <taxon>Pseudomonadaceae</taxon>
        <taxon>Pseudomonas</taxon>
    </lineage>
</organism>
<name>A0A9X0EA80_9PSED</name>
<keyword evidence="6" id="KW-0378">Hydrolase</keyword>
<evidence type="ECO:0000313" key="13">
    <source>
        <dbReference type="Proteomes" id="UP000029719"/>
    </source>
</evidence>
<comment type="caution">
    <text evidence="12">The sequence shown here is derived from an EMBL/GenBank/DDBJ whole genome shotgun (WGS) entry which is preliminary data.</text>
</comment>
<keyword evidence="3" id="KW-1003">Cell membrane</keyword>
<dbReference type="CDD" id="cd01948">
    <property type="entry name" value="EAL"/>
    <property type="match status" value="1"/>
</dbReference>
<evidence type="ECO:0000259" key="11">
    <source>
        <dbReference type="PROSITE" id="PS50883"/>
    </source>
</evidence>
<dbReference type="PANTHER" id="PTHR33121:SF79">
    <property type="entry name" value="CYCLIC DI-GMP PHOSPHODIESTERASE PDED-RELATED"/>
    <property type="match status" value="1"/>
</dbReference>
<evidence type="ECO:0000256" key="5">
    <source>
        <dbReference type="ARBA" id="ARBA00022692"/>
    </source>
</evidence>
<evidence type="ECO:0000256" key="3">
    <source>
        <dbReference type="ARBA" id="ARBA00022475"/>
    </source>
</evidence>
<protein>
    <recommendedName>
        <fullName evidence="2">cyclic-guanylate-specific phosphodiesterase</fullName>
        <ecNumber evidence="2">3.1.4.52</ecNumber>
    </recommendedName>
</protein>
<evidence type="ECO:0000256" key="10">
    <source>
        <dbReference type="SAM" id="Phobius"/>
    </source>
</evidence>
<dbReference type="AlphaFoldDB" id="A0A9X0EA80"/>
<keyword evidence="8 10" id="KW-0472">Membrane</keyword>
<evidence type="ECO:0000256" key="7">
    <source>
        <dbReference type="ARBA" id="ARBA00022989"/>
    </source>
</evidence>
<keyword evidence="7 10" id="KW-1133">Transmembrane helix</keyword>
<reference evidence="12 13" key="1">
    <citation type="submission" date="2014-09" db="EMBL/GenBank/DDBJ databases">
        <title>Genome sequence of Pseudomonas lutea strain DSM 17257T.</title>
        <authorList>
            <person name="Kwak Y."/>
            <person name="Shin J.-H."/>
        </authorList>
    </citation>
    <scope>NUCLEOTIDE SEQUENCE [LARGE SCALE GENOMIC DNA]</scope>
    <source>
        <strain evidence="12 13">DSM 17257</strain>
    </source>
</reference>
<evidence type="ECO:0000256" key="2">
    <source>
        <dbReference type="ARBA" id="ARBA00012282"/>
    </source>
</evidence>
<evidence type="ECO:0000256" key="6">
    <source>
        <dbReference type="ARBA" id="ARBA00022801"/>
    </source>
</evidence>
<dbReference type="Pfam" id="PF00563">
    <property type="entry name" value="EAL"/>
    <property type="match status" value="1"/>
</dbReference>
<keyword evidence="5 10" id="KW-0812">Transmembrane</keyword>
<dbReference type="Proteomes" id="UP000029719">
    <property type="component" value="Unassembled WGS sequence"/>
</dbReference>
<evidence type="ECO:0000256" key="9">
    <source>
        <dbReference type="ARBA" id="ARBA00034290"/>
    </source>
</evidence>
<dbReference type="Pfam" id="PF12792">
    <property type="entry name" value="CSS-motif"/>
    <property type="match status" value="1"/>
</dbReference>
<dbReference type="EMBL" id="JRMB01000005">
    <property type="protein sequence ID" value="KGF62078.1"/>
    <property type="molecule type" value="Genomic_DNA"/>
</dbReference>
<dbReference type="InterPro" id="IPR035919">
    <property type="entry name" value="EAL_sf"/>
</dbReference>
<dbReference type="GO" id="GO:0071111">
    <property type="term" value="F:cyclic-guanylate-specific phosphodiesterase activity"/>
    <property type="evidence" value="ECO:0007669"/>
    <property type="project" value="UniProtKB-EC"/>
</dbReference>
<comment type="catalytic activity">
    <reaction evidence="9">
        <text>3',3'-c-di-GMP + H2O = 5'-phosphoguanylyl(3'-&gt;5')guanosine + H(+)</text>
        <dbReference type="Rhea" id="RHEA:24902"/>
        <dbReference type="ChEBI" id="CHEBI:15377"/>
        <dbReference type="ChEBI" id="CHEBI:15378"/>
        <dbReference type="ChEBI" id="CHEBI:58754"/>
        <dbReference type="ChEBI" id="CHEBI:58805"/>
        <dbReference type="EC" id="3.1.4.52"/>
    </reaction>
</comment>
<evidence type="ECO:0000256" key="1">
    <source>
        <dbReference type="ARBA" id="ARBA00004651"/>
    </source>
</evidence>
<dbReference type="OrthoDB" id="9812358at2"/>
<accession>A0A9X0EA80</accession>
<dbReference type="Gene3D" id="3.20.20.450">
    <property type="entry name" value="EAL domain"/>
    <property type="match status" value="1"/>
</dbReference>
<dbReference type="InterPro" id="IPR050706">
    <property type="entry name" value="Cyclic-di-GMP_PDE-like"/>
</dbReference>